<dbReference type="OrthoDB" id="5597238at2759"/>
<sequence length="185" mass="17782">MRFFAALASFGLVALVAAQDATYTNSSSTGVASASSSPTLTAQAKCLQKCNAADICCQAACVNVPCPNDAQANRTTECAAKCPQGNGTQSETEQYASCQASCVSSYFLSTGTAGPTATGSSSSATATFGSTDATTTGGSKGSSASATGASASASATGSSGNGADALHVGKVGLGFLGLVIAGLAL</sequence>
<gene>
    <name evidence="2" type="ORF">HMPREF1120_03422</name>
</gene>
<dbReference type="Proteomes" id="UP000007304">
    <property type="component" value="Unassembled WGS sequence"/>
</dbReference>
<dbReference type="HOGENOM" id="CLU_096545_1_1_1"/>
<dbReference type="RefSeq" id="XP_009155740.1">
    <property type="nucleotide sequence ID" value="XM_009157492.1"/>
</dbReference>
<protein>
    <recommendedName>
        <fullName evidence="4">Extracellular membrane protein CFEM domain-containing protein</fullName>
    </recommendedName>
</protein>
<reference evidence="2" key="1">
    <citation type="submission" date="2011-07" db="EMBL/GenBank/DDBJ databases">
        <title>The Genome Sequence of Exophiala (Wangiella) dermatitidis NIH/UT8656.</title>
        <authorList>
            <consortium name="The Broad Institute Genome Sequencing Platform"/>
            <person name="Cuomo C."/>
            <person name="Wang Z."/>
            <person name="Hunicke-Smith S."/>
            <person name="Szanislo P.J."/>
            <person name="Earl A."/>
            <person name="Young S.K."/>
            <person name="Zeng Q."/>
            <person name="Gargeya S."/>
            <person name="Fitzgerald M."/>
            <person name="Haas B."/>
            <person name="Abouelleil A."/>
            <person name="Alvarado L."/>
            <person name="Arachchi H.M."/>
            <person name="Berlin A."/>
            <person name="Brown A."/>
            <person name="Chapman S.B."/>
            <person name="Chen Z."/>
            <person name="Dunbar C."/>
            <person name="Freedman E."/>
            <person name="Gearin G."/>
            <person name="Gellesch M."/>
            <person name="Goldberg J."/>
            <person name="Griggs A."/>
            <person name="Gujja S."/>
            <person name="Heiman D."/>
            <person name="Howarth C."/>
            <person name="Larson L."/>
            <person name="Lui A."/>
            <person name="MacDonald P.J.P."/>
            <person name="Montmayeur A."/>
            <person name="Murphy C."/>
            <person name="Neiman D."/>
            <person name="Pearson M."/>
            <person name="Priest M."/>
            <person name="Roberts A."/>
            <person name="Saif S."/>
            <person name="Shea T."/>
            <person name="Shenoy N."/>
            <person name="Sisk P."/>
            <person name="Stolte C."/>
            <person name="Sykes S."/>
            <person name="Wortman J."/>
            <person name="Nusbaum C."/>
            <person name="Birren B."/>
        </authorList>
    </citation>
    <scope>NUCLEOTIDE SEQUENCE</scope>
    <source>
        <strain evidence="2">NIH/UT8656</strain>
    </source>
</reference>
<dbReference type="AlphaFoldDB" id="H6BWT8"/>
<feature type="signal peptide" evidence="1">
    <location>
        <begin position="1"/>
        <end position="18"/>
    </location>
</feature>
<name>H6BWT8_EXODN</name>
<accession>H6BWT8</accession>
<evidence type="ECO:0000256" key="1">
    <source>
        <dbReference type="SAM" id="SignalP"/>
    </source>
</evidence>
<dbReference type="eggNOG" id="ENOG502SFMK">
    <property type="taxonomic scope" value="Eukaryota"/>
</dbReference>
<proteinExistence type="predicted"/>
<dbReference type="VEuPathDB" id="FungiDB:HMPREF1120_03422"/>
<dbReference type="STRING" id="858893.H6BWT8"/>
<keyword evidence="3" id="KW-1185">Reference proteome</keyword>
<evidence type="ECO:0000313" key="2">
    <source>
        <dbReference type="EMBL" id="EHY55279.1"/>
    </source>
</evidence>
<dbReference type="EMBL" id="JH226132">
    <property type="protein sequence ID" value="EHY55279.1"/>
    <property type="molecule type" value="Genomic_DNA"/>
</dbReference>
<keyword evidence="1" id="KW-0732">Signal</keyword>
<organism evidence="2 3">
    <name type="scientific">Exophiala dermatitidis (strain ATCC 34100 / CBS 525.76 / NIH/UT8656)</name>
    <name type="common">Black yeast</name>
    <name type="synonym">Wangiella dermatitidis</name>
    <dbReference type="NCBI Taxonomy" id="858893"/>
    <lineage>
        <taxon>Eukaryota</taxon>
        <taxon>Fungi</taxon>
        <taxon>Dikarya</taxon>
        <taxon>Ascomycota</taxon>
        <taxon>Pezizomycotina</taxon>
        <taxon>Eurotiomycetes</taxon>
        <taxon>Chaetothyriomycetidae</taxon>
        <taxon>Chaetothyriales</taxon>
        <taxon>Herpotrichiellaceae</taxon>
        <taxon>Exophiala</taxon>
    </lineage>
</organism>
<dbReference type="GeneID" id="20308061"/>
<dbReference type="OMA" id="CCIAGCF"/>
<feature type="chain" id="PRO_5003603552" description="Extracellular membrane protein CFEM domain-containing protein" evidence="1">
    <location>
        <begin position="19"/>
        <end position="185"/>
    </location>
</feature>
<dbReference type="InParanoid" id="H6BWT8"/>
<evidence type="ECO:0008006" key="4">
    <source>
        <dbReference type="Google" id="ProtNLM"/>
    </source>
</evidence>
<evidence type="ECO:0000313" key="3">
    <source>
        <dbReference type="Proteomes" id="UP000007304"/>
    </source>
</evidence>